<reference evidence="8" key="1">
    <citation type="journal article" date="2023" name="Insect Mol. Biol.">
        <title>Genome sequencing provides insights into the evolution of gene families encoding plant cell wall-degrading enzymes in longhorned beetles.</title>
        <authorList>
            <person name="Shin N.R."/>
            <person name="Okamura Y."/>
            <person name="Kirsch R."/>
            <person name="Pauchet Y."/>
        </authorList>
    </citation>
    <scope>NUCLEOTIDE SEQUENCE</scope>
    <source>
        <strain evidence="8">MMC_N1</strain>
    </source>
</reference>
<dbReference type="SUPFAM" id="SSF53254">
    <property type="entry name" value="Phosphoglycerate mutase-like"/>
    <property type="match status" value="1"/>
</dbReference>
<name>A0ABQ9JBY1_9CUCU</name>
<dbReference type="Pfam" id="PF00328">
    <property type="entry name" value="His_Phos_2"/>
    <property type="match status" value="1"/>
</dbReference>
<evidence type="ECO:0000256" key="1">
    <source>
        <dbReference type="ARBA" id="ARBA00000032"/>
    </source>
</evidence>
<gene>
    <name evidence="8" type="ORF">NQ317_019806</name>
</gene>
<dbReference type="InterPro" id="IPR050645">
    <property type="entry name" value="Histidine_acid_phosphatase"/>
</dbReference>
<keyword evidence="4" id="KW-0732">Signal</keyword>
<dbReference type="Proteomes" id="UP001162164">
    <property type="component" value="Unassembled WGS sequence"/>
</dbReference>
<evidence type="ECO:0000313" key="8">
    <source>
        <dbReference type="EMBL" id="KAJ8975478.1"/>
    </source>
</evidence>
<organism evidence="8 9">
    <name type="scientific">Molorchus minor</name>
    <dbReference type="NCBI Taxonomy" id="1323400"/>
    <lineage>
        <taxon>Eukaryota</taxon>
        <taxon>Metazoa</taxon>
        <taxon>Ecdysozoa</taxon>
        <taxon>Arthropoda</taxon>
        <taxon>Hexapoda</taxon>
        <taxon>Insecta</taxon>
        <taxon>Pterygota</taxon>
        <taxon>Neoptera</taxon>
        <taxon>Endopterygota</taxon>
        <taxon>Coleoptera</taxon>
        <taxon>Polyphaga</taxon>
        <taxon>Cucujiformia</taxon>
        <taxon>Chrysomeloidea</taxon>
        <taxon>Cerambycidae</taxon>
        <taxon>Lamiinae</taxon>
        <taxon>Monochamini</taxon>
        <taxon>Molorchus</taxon>
    </lineage>
</organism>
<dbReference type="Gene3D" id="3.40.50.1240">
    <property type="entry name" value="Phosphoglycerate mutase-like"/>
    <property type="match status" value="2"/>
</dbReference>
<dbReference type="CDD" id="cd07061">
    <property type="entry name" value="HP_HAP_like"/>
    <property type="match status" value="1"/>
</dbReference>
<comment type="caution">
    <text evidence="8">The sequence shown here is derived from an EMBL/GenBank/DDBJ whole genome shotgun (WGS) entry which is preliminary data.</text>
</comment>
<accession>A0ABQ9JBY1</accession>
<dbReference type="PANTHER" id="PTHR11567:SF211">
    <property type="entry name" value="PROSTATIC ACID PHOSPHATASE"/>
    <property type="match status" value="1"/>
</dbReference>
<evidence type="ECO:0000256" key="5">
    <source>
        <dbReference type="ARBA" id="ARBA00022801"/>
    </source>
</evidence>
<proteinExistence type="inferred from homology"/>
<evidence type="ECO:0000256" key="2">
    <source>
        <dbReference type="ARBA" id="ARBA00005375"/>
    </source>
</evidence>
<dbReference type="InterPro" id="IPR000560">
    <property type="entry name" value="His_Pase_clade-2"/>
</dbReference>
<sequence>MFRHGDRAPSISFPNDYYFDEKFWPMGYGQLTNKGKARLYDLGKWLKERYKNFLHQNYSPKDVYIRSTNADRCLMSAASVLAGLYPPKSSQIWNPNLQWQPIPIHTVPLKYDEVLGMRKKCKNYMEFLDDIRVLLTVLESYSSYNQSFLPPWAKYLDKNKLIYLAAVAHERYTLNLELLTGPFWFNFFDYFDNAIDEVGGVPKFLMLSAHDTTIVSLVNGMGVYDFLPPVFGATLIWELKKNDDGMYVKVLYKRDGPKVDSLIVKGCEIDCNYEKFREIMEPVTVKSSQWEKECGSTGTIIVERPYF</sequence>
<protein>
    <recommendedName>
        <fullName evidence="3">acid phosphatase</fullName>
        <ecNumber evidence="3">3.1.3.2</ecNumber>
    </recommendedName>
</protein>
<evidence type="ECO:0000256" key="6">
    <source>
        <dbReference type="ARBA" id="ARBA00023157"/>
    </source>
</evidence>
<keyword evidence="6" id="KW-1015">Disulfide bond</keyword>
<dbReference type="InterPro" id="IPR029033">
    <property type="entry name" value="His_PPase_superfam"/>
</dbReference>
<evidence type="ECO:0000313" key="9">
    <source>
        <dbReference type="Proteomes" id="UP001162164"/>
    </source>
</evidence>
<dbReference type="PANTHER" id="PTHR11567">
    <property type="entry name" value="ACID PHOSPHATASE-RELATED"/>
    <property type="match status" value="1"/>
</dbReference>
<dbReference type="EC" id="3.1.3.2" evidence="3"/>
<keyword evidence="5" id="KW-0378">Hydrolase</keyword>
<evidence type="ECO:0000256" key="7">
    <source>
        <dbReference type="ARBA" id="ARBA00023180"/>
    </source>
</evidence>
<comment type="similarity">
    <text evidence="2">Belongs to the histidine acid phosphatase family.</text>
</comment>
<evidence type="ECO:0000256" key="4">
    <source>
        <dbReference type="ARBA" id="ARBA00022729"/>
    </source>
</evidence>
<keyword evidence="7" id="KW-0325">Glycoprotein</keyword>
<dbReference type="EMBL" id="JAPWTJ010000819">
    <property type="protein sequence ID" value="KAJ8975478.1"/>
    <property type="molecule type" value="Genomic_DNA"/>
</dbReference>
<keyword evidence="9" id="KW-1185">Reference proteome</keyword>
<comment type="catalytic activity">
    <reaction evidence="1">
        <text>a phosphate monoester + H2O = an alcohol + phosphate</text>
        <dbReference type="Rhea" id="RHEA:15017"/>
        <dbReference type="ChEBI" id="CHEBI:15377"/>
        <dbReference type="ChEBI" id="CHEBI:30879"/>
        <dbReference type="ChEBI" id="CHEBI:43474"/>
        <dbReference type="ChEBI" id="CHEBI:67140"/>
        <dbReference type="EC" id="3.1.3.2"/>
    </reaction>
</comment>
<evidence type="ECO:0000256" key="3">
    <source>
        <dbReference type="ARBA" id="ARBA00012646"/>
    </source>
</evidence>